<evidence type="ECO:0000313" key="2">
    <source>
        <dbReference type="EMBL" id="MCX2563862.1"/>
    </source>
</evidence>
<gene>
    <name evidence="2" type="ORF">OQ497_07830</name>
</gene>
<dbReference type="PANTHER" id="PTHR42714:SF2">
    <property type="entry name" value="TRNA MODIFICATION GTPASE GTPBP3, MITOCHONDRIAL"/>
    <property type="match status" value="1"/>
</dbReference>
<protein>
    <submittedName>
        <fullName evidence="2">50S ribosome-binding GTPase</fullName>
    </submittedName>
</protein>
<proteinExistence type="predicted"/>
<evidence type="ECO:0000313" key="3">
    <source>
        <dbReference type="Proteomes" id="UP001301152"/>
    </source>
</evidence>
<dbReference type="InterPro" id="IPR027417">
    <property type="entry name" value="P-loop_NTPase"/>
</dbReference>
<dbReference type="EMBL" id="JAPIUZ010000003">
    <property type="protein sequence ID" value="MCX2563862.1"/>
    <property type="molecule type" value="Genomic_DNA"/>
</dbReference>
<organism evidence="2 3">
    <name type="scientific">Acetobacter thailandicus</name>
    <dbReference type="NCBI Taxonomy" id="1502842"/>
    <lineage>
        <taxon>Bacteria</taxon>
        <taxon>Pseudomonadati</taxon>
        <taxon>Pseudomonadota</taxon>
        <taxon>Alphaproteobacteria</taxon>
        <taxon>Acetobacterales</taxon>
        <taxon>Acetobacteraceae</taxon>
        <taxon>Acetobacter</taxon>
    </lineage>
</organism>
<sequence length="193" mass="21796">MGVFGKTGAGKSSLCNAVFGKKISEVSDIKACTRTLNEIPVGNMTLVDAPGIGETIERHIEYRNLYKEFAQQCDLILWVMKADDRAYAEAQDIYENDLKSGCPVFIVLSQVDKIAPHREWNWDTFEPGPNQIKNIEEKINEVKDAFRIDPSHISYVSIDTEASETDINFNLETLLERIISTIPNKKKNPSSER</sequence>
<evidence type="ECO:0000259" key="1">
    <source>
        <dbReference type="Pfam" id="PF01926"/>
    </source>
</evidence>
<dbReference type="Gene3D" id="3.40.50.300">
    <property type="entry name" value="P-loop containing nucleotide triphosphate hydrolases"/>
    <property type="match status" value="1"/>
</dbReference>
<reference evidence="2 3" key="1">
    <citation type="submission" date="2022-11" db="EMBL/GenBank/DDBJ databases">
        <title>Genome sequencing of Acetobacter type strain.</title>
        <authorList>
            <person name="Heo J."/>
            <person name="Lee D."/>
            <person name="Han B.-H."/>
            <person name="Hong S.-B."/>
            <person name="Kwon S.-W."/>
        </authorList>
    </citation>
    <scope>NUCLEOTIDE SEQUENCE [LARGE SCALE GENOMIC DNA]</scope>
    <source>
        <strain evidence="2 3">KACC 21253</strain>
    </source>
</reference>
<dbReference type="InterPro" id="IPR006073">
    <property type="entry name" value="GTP-bd"/>
</dbReference>
<feature type="domain" description="G" evidence="1">
    <location>
        <begin position="2"/>
        <end position="109"/>
    </location>
</feature>
<keyword evidence="3" id="KW-1185">Reference proteome</keyword>
<dbReference type="Proteomes" id="UP001301152">
    <property type="component" value="Unassembled WGS sequence"/>
</dbReference>
<dbReference type="PANTHER" id="PTHR42714">
    <property type="entry name" value="TRNA MODIFICATION GTPASE GTPBP3"/>
    <property type="match status" value="1"/>
</dbReference>
<comment type="caution">
    <text evidence="2">The sequence shown here is derived from an EMBL/GenBank/DDBJ whole genome shotgun (WGS) entry which is preliminary data.</text>
</comment>
<dbReference type="Pfam" id="PF01926">
    <property type="entry name" value="MMR_HSR1"/>
    <property type="match status" value="1"/>
</dbReference>
<accession>A0ABT3QEZ2</accession>
<dbReference type="RefSeq" id="WP_265793000.1">
    <property type="nucleotide sequence ID" value="NZ_WOSV01000003.1"/>
</dbReference>
<name>A0ABT3QEZ2_9PROT</name>
<dbReference type="SUPFAM" id="SSF52540">
    <property type="entry name" value="P-loop containing nucleoside triphosphate hydrolases"/>
    <property type="match status" value="1"/>
</dbReference>